<dbReference type="Proteomes" id="UP001302719">
    <property type="component" value="Chromosome"/>
</dbReference>
<evidence type="ECO:0000256" key="1">
    <source>
        <dbReference type="SAM" id="MobiDB-lite"/>
    </source>
</evidence>
<evidence type="ECO:0000313" key="3">
    <source>
        <dbReference type="Proteomes" id="UP001302719"/>
    </source>
</evidence>
<keyword evidence="3" id="KW-1185">Reference proteome</keyword>
<feature type="region of interest" description="Disordered" evidence="1">
    <location>
        <begin position="134"/>
        <end position="187"/>
    </location>
</feature>
<proteinExistence type="predicted"/>
<evidence type="ECO:0000313" key="2">
    <source>
        <dbReference type="EMBL" id="WNM59122.1"/>
    </source>
</evidence>
<dbReference type="RefSeq" id="WP_312645807.1">
    <property type="nucleotide sequence ID" value="NZ_CP116967.1"/>
</dbReference>
<accession>A0AA96GDI1</accession>
<sequence>MTYQAQRQLGSGRHFFMVCGGVLLGISLCGLPDMVLATDRQVPLHVDSGGLTGQLHQVSLRTVLGQLQKQLGLDYVAPDAELEKVISVRLQNEPLHRALSKILGQWDYAFTLNAAGQITTLHVMAKVSPEVSLSDKKVKDWEREPSGQKASAVPKSGLGSHGLDRESESQMNKNVPRSERQSHGKRRFGGQVFAIRNVPMEIRPPAPGASMQISPANTRDMPITPAGNSEPAMKIIPPTGFPPMKIQPVPKNIQQEMLLPLNP</sequence>
<name>A0AA96GDI1_9BACT</name>
<dbReference type="AlphaFoldDB" id="A0AA96GDI1"/>
<reference evidence="2 3" key="1">
    <citation type="submission" date="2023-01" db="EMBL/GenBank/DDBJ databases">
        <title>Cultivation and genomic characterization of new, ubiquitous marine nitrite-oxidizing bacteria from the Nitrospirales.</title>
        <authorList>
            <person name="Mueller A.J."/>
            <person name="Daebeler A."/>
            <person name="Herbold C.W."/>
            <person name="Kirkegaard R.H."/>
            <person name="Daims H."/>
        </authorList>
    </citation>
    <scope>NUCLEOTIDE SEQUENCE [LARGE SCALE GENOMIC DNA]</scope>
    <source>
        <strain evidence="2 3">VA</strain>
    </source>
</reference>
<dbReference type="KEGG" id="nall:PP769_04990"/>
<feature type="compositionally biased region" description="Basic and acidic residues" evidence="1">
    <location>
        <begin position="134"/>
        <end position="146"/>
    </location>
</feature>
<organism evidence="2 3">
    <name type="scientific">Candidatus Nitrospira allomarina</name>
    <dbReference type="NCBI Taxonomy" id="3020900"/>
    <lineage>
        <taxon>Bacteria</taxon>
        <taxon>Pseudomonadati</taxon>
        <taxon>Nitrospirota</taxon>
        <taxon>Nitrospiria</taxon>
        <taxon>Nitrospirales</taxon>
        <taxon>Nitrospiraceae</taxon>
        <taxon>Nitrospira</taxon>
    </lineage>
</organism>
<protein>
    <submittedName>
        <fullName evidence="2">Uncharacterized protein</fullName>
    </submittedName>
</protein>
<gene>
    <name evidence="2" type="ORF">PP769_04990</name>
</gene>
<dbReference type="EMBL" id="CP116967">
    <property type="protein sequence ID" value="WNM59122.1"/>
    <property type="molecule type" value="Genomic_DNA"/>
</dbReference>